<dbReference type="Proteomes" id="UP000053647">
    <property type="component" value="Unassembled WGS sequence"/>
</dbReference>
<name>A0A0C9TJP8_PAXIN</name>
<evidence type="ECO:0000313" key="1">
    <source>
        <dbReference type="EMBL" id="KIJ07551.1"/>
    </source>
</evidence>
<keyword evidence="2" id="KW-1185">Reference proteome</keyword>
<evidence type="ECO:0000313" key="2">
    <source>
        <dbReference type="Proteomes" id="UP000053647"/>
    </source>
</evidence>
<evidence type="ECO:0008006" key="3">
    <source>
        <dbReference type="Google" id="ProtNLM"/>
    </source>
</evidence>
<gene>
    <name evidence="1" type="ORF">PAXINDRAFT_182450</name>
</gene>
<dbReference type="EMBL" id="KN819856">
    <property type="protein sequence ID" value="KIJ07551.1"/>
    <property type="molecule type" value="Genomic_DNA"/>
</dbReference>
<dbReference type="HOGENOM" id="CLU_027892_0_0_1"/>
<sequence>MSKQDHTEELSLPEPGQTYVEGNALKRVTFIVSVDPLWTKKTTKGELQEQLRTYGLAPLKGNKDCLLKILREFSKDESAWLSIFQPVKKRKRERNSHGYTVTVEAKAILSACGVDPDLREAPAPSKRRRIGLDASYACASSAQVCREGQHADQDLPTSQASVWPSQKHCQETLAVRIRRVEHNVSSVRDDILEHIDSIENSLTNKLHELVSSINLTTLPHRDVLTPSRSPALQVEYPSQLNPHQGTSGLTSSTTVITAPGQLPMPMVVRPHSSPQVPISSELIPKEHLGIARLDNIELAYDKRHVPNPPAIHFSQDIDRLCREWENSTLLVVNGHGIPIKHWGQFYKKTKGVKGSAWQAIRVEWGNWKFIAEEQRRYPNAEAFWRTFSSEGGQRLAYQQILDRLSERRAALAAQDAANARSFFSNNLDHPSAHGAFRYVKGGKSYILTKDDAITRAWHQLLTTQPHIAVGWAAFCAGPSTSS</sequence>
<reference evidence="1 2" key="1">
    <citation type="submission" date="2014-06" db="EMBL/GenBank/DDBJ databases">
        <authorList>
            <consortium name="DOE Joint Genome Institute"/>
            <person name="Kuo A."/>
            <person name="Kohler A."/>
            <person name="Nagy L.G."/>
            <person name="Floudas D."/>
            <person name="Copeland A."/>
            <person name="Barry K.W."/>
            <person name="Cichocki N."/>
            <person name="Veneault-Fourrey C."/>
            <person name="LaButti K."/>
            <person name="Lindquist E.A."/>
            <person name="Lipzen A."/>
            <person name="Lundell T."/>
            <person name="Morin E."/>
            <person name="Murat C."/>
            <person name="Sun H."/>
            <person name="Tunlid A."/>
            <person name="Henrissat B."/>
            <person name="Grigoriev I.V."/>
            <person name="Hibbett D.S."/>
            <person name="Martin F."/>
            <person name="Nordberg H.P."/>
            <person name="Cantor M.N."/>
            <person name="Hua S.X."/>
        </authorList>
    </citation>
    <scope>NUCLEOTIDE SEQUENCE [LARGE SCALE GENOMIC DNA]</scope>
    <source>
        <strain evidence="1 2">ATCC 200175</strain>
    </source>
</reference>
<proteinExistence type="predicted"/>
<protein>
    <recommendedName>
        <fullName evidence="3">SAP domain-containing protein</fullName>
    </recommendedName>
</protein>
<dbReference type="AlphaFoldDB" id="A0A0C9TJP8"/>
<organism evidence="1 2">
    <name type="scientific">Paxillus involutus ATCC 200175</name>
    <dbReference type="NCBI Taxonomy" id="664439"/>
    <lineage>
        <taxon>Eukaryota</taxon>
        <taxon>Fungi</taxon>
        <taxon>Dikarya</taxon>
        <taxon>Basidiomycota</taxon>
        <taxon>Agaricomycotina</taxon>
        <taxon>Agaricomycetes</taxon>
        <taxon>Agaricomycetidae</taxon>
        <taxon>Boletales</taxon>
        <taxon>Paxilineae</taxon>
        <taxon>Paxillaceae</taxon>
        <taxon>Paxillus</taxon>
    </lineage>
</organism>
<reference evidence="2" key="2">
    <citation type="submission" date="2015-01" db="EMBL/GenBank/DDBJ databases">
        <title>Evolutionary Origins and Diversification of the Mycorrhizal Mutualists.</title>
        <authorList>
            <consortium name="DOE Joint Genome Institute"/>
            <consortium name="Mycorrhizal Genomics Consortium"/>
            <person name="Kohler A."/>
            <person name="Kuo A."/>
            <person name="Nagy L.G."/>
            <person name="Floudas D."/>
            <person name="Copeland A."/>
            <person name="Barry K.W."/>
            <person name="Cichocki N."/>
            <person name="Veneault-Fourrey C."/>
            <person name="LaButti K."/>
            <person name="Lindquist E.A."/>
            <person name="Lipzen A."/>
            <person name="Lundell T."/>
            <person name="Morin E."/>
            <person name="Murat C."/>
            <person name="Riley R."/>
            <person name="Ohm R."/>
            <person name="Sun H."/>
            <person name="Tunlid A."/>
            <person name="Henrissat B."/>
            <person name="Grigoriev I.V."/>
            <person name="Hibbett D.S."/>
            <person name="Martin F."/>
        </authorList>
    </citation>
    <scope>NUCLEOTIDE SEQUENCE [LARGE SCALE GENOMIC DNA]</scope>
    <source>
        <strain evidence="2">ATCC 200175</strain>
    </source>
</reference>
<dbReference type="OrthoDB" id="3251176at2759"/>
<accession>A0A0C9TJP8</accession>